<dbReference type="AlphaFoldDB" id="A0A8H4AJX3"/>
<protein>
    <submittedName>
        <fullName evidence="1">Uncharacterized protein</fullName>
    </submittedName>
</protein>
<gene>
    <name evidence="1" type="ORF">F8M41_019449</name>
</gene>
<sequence>MPISQTDLESESNDELTSREDSINLCFGHLSQIDIDENNEIDESSEEFFSQQISAASITRDGISKRSSRTLSIPSTAFEQALNLQVGTQFEY</sequence>
<proteinExistence type="predicted"/>
<evidence type="ECO:0000313" key="1">
    <source>
        <dbReference type="EMBL" id="KAF0504836.1"/>
    </source>
</evidence>
<name>A0A8H4AJX3_GIGMA</name>
<comment type="caution">
    <text evidence="1">The sequence shown here is derived from an EMBL/GenBank/DDBJ whole genome shotgun (WGS) entry which is preliminary data.</text>
</comment>
<organism evidence="1 2">
    <name type="scientific">Gigaspora margarita</name>
    <dbReference type="NCBI Taxonomy" id="4874"/>
    <lineage>
        <taxon>Eukaryota</taxon>
        <taxon>Fungi</taxon>
        <taxon>Fungi incertae sedis</taxon>
        <taxon>Mucoromycota</taxon>
        <taxon>Glomeromycotina</taxon>
        <taxon>Glomeromycetes</taxon>
        <taxon>Diversisporales</taxon>
        <taxon>Gigasporaceae</taxon>
        <taxon>Gigaspora</taxon>
    </lineage>
</organism>
<dbReference type="Proteomes" id="UP000439903">
    <property type="component" value="Unassembled WGS sequence"/>
</dbReference>
<evidence type="ECO:0000313" key="2">
    <source>
        <dbReference type="Proteomes" id="UP000439903"/>
    </source>
</evidence>
<reference evidence="1 2" key="1">
    <citation type="journal article" date="2019" name="Environ. Microbiol.">
        <title>At the nexus of three kingdoms: the genome of the mycorrhizal fungus Gigaspora margarita provides insights into plant, endobacterial and fungal interactions.</title>
        <authorList>
            <person name="Venice F."/>
            <person name="Ghignone S."/>
            <person name="Salvioli di Fossalunga A."/>
            <person name="Amselem J."/>
            <person name="Novero M."/>
            <person name="Xianan X."/>
            <person name="Sedzielewska Toro K."/>
            <person name="Morin E."/>
            <person name="Lipzen A."/>
            <person name="Grigoriev I.V."/>
            <person name="Henrissat B."/>
            <person name="Martin F.M."/>
            <person name="Bonfante P."/>
        </authorList>
    </citation>
    <scope>NUCLEOTIDE SEQUENCE [LARGE SCALE GENOMIC DNA]</scope>
    <source>
        <strain evidence="1 2">BEG34</strain>
    </source>
</reference>
<keyword evidence="2" id="KW-1185">Reference proteome</keyword>
<accession>A0A8H4AJX3</accession>
<dbReference type="OrthoDB" id="2481545at2759"/>
<dbReference type="EMBL" id="WTPW01000502">
    <property type="protein sequence ID" value="KAF0504836.1"/>
    <property type="molecule type" value="Genomic_DNA"/>
</dbReference>